<gene>
    <name evidence="2" type="ORF">B5807_02652</name>
</gene>
<dbReference type="AlphaFoldDB" id="A0A1Y2MB24"/>
<dbReference type="EMBL" id="KZ107839">
    <property type="protein sequence ID" value="OSS53326.1"/>
    <property type="molecule type" value="Genomic_DNA"/>
</dbReference>
<feature type="compositionally biased region" description="Basic and acidic residues" evidence="1">
    <location>
        <begin position="106"/>
        <end position="119"/>
    </location>
</feature>
<keyword evidence="3" id="KW-1185">Reference proteome</keyword>
<evidence type="ECO:0000313" key="3">
    <source>
        <dbReference type="Proteomes" id="UP000193240"/>
    </source>
</evidence>
<sequence>MIRTWCKEGEQYDDDVKHDRTRNECCLQFYGCFRYNYKGPCHVYYPETKEEKAKAEAHLEELNRDTKIRDNKLQQQARSALNELGESDANLRKSTRKKQYVPSTMDYKRGDRGRGGIDGYRHREGALQKVVPWIKSLEKKGIKVHL</sequence>
<name>A0A1Y2MB24_EPING</name>
<organism evidence="2 3">
    <name type="scientific">Epicoccum nigrum</name>
    <name type="common">Soil fungus</name>
    <name type="synonym">Epicoccum purpurascens</name>
    <dbReference type="NCBI Taxonomy" id="105696"/>
    <lineage>
        <taxon>Eukaryota</taxon>
        <taxon>Fungi</taxon>
        <taxon>Dikarya</taxon>
        <taxon>Ascomycota</taxon>
        <taxon>Pezizomycotina</taxon>
        <taxon>Dothideomycetes</taxon>
        <taxon>Pleosporomycetidae</taxon>
        <taxon>Pleosporales</taxon>
        <taxon>Pleosporineae</taxon>
        <taxon>Didymellaceae</taxon>
        <taxon>Epicoccum</taxon>
    </lineage>
</organism>
<protein>
    <submittedName>
        <fullName evidence="2">Uncharacterized protein</fullName>
    </submittedName>
</protein>
<evidence type="ECO:0000313" key="2">
    <source>
        <dbReference type="EMBL" id="OSS53326.1"/>
    </source>
</evidence>
<reference evidence="2 3" key="1">
    <citation type="journal article" date="2017" name="Genome Announc.">
        <title>Genome sequence of the saprophytic ascomycete Epicoccum nigrum ICMP 19927 strain isolated from New Zealand.</title>
        <authorList>
            <person name="Fokin M."/>
            <person name="Fleetwood D."/>
            <person name="Weir B.S."/>
            <person name="Villas-Boas S.G."/>
        </authorList>
    </citation>
    <scope>NUCLEOTIDE SEQUENCE [LARGE SCALE GENOMIC DNA]</scope>
    <source>
        <strain evidence="2 3">ICMP 19927</strain>
    </source>
</reference>
<accession>A0A1Y2MB24</accession>
<feature type="region of interest" description="Disordered" evidence="1">
    <location>
        <begin position="82"/>
        <end position="119"/>
    </location>
</feature>
<proteinExistence type="predicted"/>
<evidence type="ECO:0000256" key="1">
    <source>
        <dbReference type="SAM" id="MobiDB-lite"/>
    </source>
</evidence>
<dbReference type="Proteomes" id="UP000193240">
    <property type="component" value="Unassembled WGS sequence"/>
</dbReference>
<dbReference type="STRING" id="105696.A0A1Y2MB24"/>
<dbReference type="InParanoid" id="A0A1Y2MB24"/>